<keyword evidence="2" id="KW-1185">Reference proteome</keyword>
<dbReference type="OrthoDB" id="5185324at2"/>
<dbReference type="RefSeq" id="WP_146147968.1">
    <property type="nucleotide sequence ID" value="NZ_PVTJ01000002.1"/>
</dbReference>
<evidence type="ECO:0000313" key="2">
    <source>
        <dbReference type="Proteomes" id="UP000238176"/>
    </source>
</evidence>
<sequence length="156" mass="17737">MKPNYDPVALTVPDDEVEIDDELVYRRGSERFTGFTGRTRYGGNYEFQSFKDGLLDGPSGEITPEGDLVVEEWYRGNFLYGITRKFRQDGTLATAIGYEYGFVVWTVKFDFDGSSVTSTELAEFDETQMKTLGMFRRELPMPPVPGPEYAGDLQKH</sequence>
<dbReference type="Proteomes" id="UP000238176">
    <property type="component" value="Unassembled WGS sequence"/>
</dbReference>
<dbReference type="SUPFAM" id="SSF82185">
    <property type="entry name" value="Histone H3 K4-specific methyltransferase SET7/9 N-terminal domain"/>
    <property type="match status" value="1"/>
</dbReference>
<comment type="caution">
    <text evidence="1">The sequence shown here is derived from an EMBL/GenBank/DDBJ whole genome shotgun (WGS) entry which is preliminary data.</text>
</comment>
<dbReference type="EMBL" id="PVTJ01000002">
    <property type="protein sequence ID" value="PRY60432.1"/>
    <property type="molecule type" value="Genomic_DNA"/>
</dbReference>
<gene>
    <name evidence="1" type="ORF">B0I28_10236</name>
</gene>
<evidence type="ECO:0008006" key="3">
    <source>
        <dbReference type="Google" id="ProtNLM"/>
    </source>
</evidence>
<name>A0A2T0UR70_9ACTN</name>
<dbReference type="AlphaFoldDB" id="A0A2T0UR70"/>
<organism evidence="1 2">
    <name type="scientific">Glycomyces artemisiae</name>
    <dbReference type="NCBI Taxonomy" id="1076443"/>
    <lineage>
        <taxon>Bacteria</taxon>
        <taxon>Bacillati</taxon>
        <taxon>Actinomycetota</taxon>
        <taxon>Actinomycetes</taxon>
        <taxon>Glycomycetales</taxon>
        <taxon>Glycomycetaceae</taxon>
        <taxon>Glycomyces</taxon>
    </lineage>
</organism>
<proteinExistence type="predicted"/>
<accession>A0A2T0UR70</accession>
<protein>
    <recommendedName>
        <fullName evidence="3">MORN repeat protein</fullName>
    </recommendedName>
</protein>
<reference evidence="1 2" key="1">
    <citation type="submission" date="2018-03" db="EMBL/GenBank/DDBJ databases">
        <title>Genomic Encyclopedia of Type Strains, Phase III (KMG-III): the genomes of soil and plant-associated and newly described type strains.</title>
        <authorList>
            <person name="Whitman W."/>
        </authorList>
    </citation>
    <scope>NUCLEOTIDE SEQUENCE [LARGE SCALE GENOMIC DNA]</scope>
    <source>
        <strain evidence="1 2">CGMCC 4.7067</strain>
    </source>
</reference>
<evidence type="ECO:0000313" key="1">
    <source>
        <dbReference type="EMBL" id="PRY60432.1"/>
    </source>
</evidence>